<proteinExistence type="predicted"/>
<dbReference type="RefSeq" id="XP_066719842.1">
    <property type="nucleotide sequence ID" value="XM_066853987.1"/>
</dbReference>
<feature type="region of interest" description="Disordered" evidence="1">
    <location>
        <begin position="142"/>
        <end position="208"/>
    </location>
</feature>
<feature type="compositionally biased region" description="Basic residues" evidence="1">
    <location>
        <begin position="168"/>
        <end position="180"/>
    </location>
</feature>
<gene>
    <name evidence="2" type="ORF">PG994_002578</name>
</gene>
<protein>
    <submittedName>
        <fullName evidence="2">Uncharacterized protein</fullName>
    </submittedName>
</protein>
<organism evidence="2 3">
    <name type="scientific">Apiospora phragmitis</name>
    <dbReference type="NCBI Taxonomy" id="2905665"/>
    <lineage>
        <taxon>Eukaryota</taxon>
        <taxon>Fungi</taxon>
        <taxon>Dikarya</taxon>
        <taxon>Ascomycota</taxon>
        <taxon>Pezizomycotina</taxon>
        <taxon>Sordariomycetes</taxon>
        <taxon>Xylariomycetidae</taxon>
        <taxon>Amphisphaeriales</taxon>
        <taxon>Apiosporaceae</taxon>
        <taxon>Apiospora</taxon>
    </lineage>
</organism>
<sequence>MIRFELEGCSGSSSGSDSGRGVPAPKLTITTPSGVAASSSLIASPLTLGCLQVGGGVPKSPLGGPNQGDGDGVELFLAPTTSGVSTPSTPTSATTVGAMGGLLRHTTANRMLVRPCQSNVVVANNTPAVAATVGEVRREMMTPPPPYRTSVQQVQQQQAPPLSTLPPHLRHHQHQHKRQSHYSVSAPSSPTTTHVAPPMRSTSPAPASDLDSILHNIDDDRRQGRESVLLAGWEARRASRGSRAYAKYCENN</sequence>
<dbReference type="EMBL" id="JAQQWL010000003">
    <property type="protein sequence ID" value="KAK8078771.1"/>
    <property type="molecule type" value="Genomic_DNA"/>
</dbReference>
<feature type="compositionally biased region" description="Polar residues" evidence="1">
    <location>
        <begin position="182"/>
        <end position="205"/>
    </location>
</feature>
<evidence type="ECO:0000313" key="3">
    <source>
        <dbReference type="Proteomes" id="UP001480595"/>
    </source>
</evidence>
<dbReference type="GeneID" id="92087050"/>
<reference evidence="2 3" key="1">
    <citation type="submission" date="2023-01" db="EMBL/GenBank/DDBJ databases">
        <title>Analysis of 21 Apiospora genomes using comparative genomics revels a genus with tremendous synthesis potential of carbohydrate active enzymes and secondary metabolites.</title>
        <authorList>
            <person name="Sorensen T."/>
        </authorList>
    </citation>
    <scope>NUCLEOTIDE SEQUENCE [LARGE SCALE GENOMIC DNA]</scope>
    <source>
        <strain evidence="2 3">CBS 135458</strain>
    </source>
</reference>
<dbReference type="Proteomes" id="UP001480595">
    <property type="component" value="Unassembled WGS sequence"/>
</dbReference>
<keyword evidence="3" id="KW-1185">Reference proteome</keyword>
<evidence type="ECO:0000313" key="2">
    <source>
        <dbReference type="EMBL" id="KAK8078771.1"/>
    </source>
</evidence>
<feature type="compositionally biased region" description="Low complexity" evidence="1">
    <location>
        <begin position="8"/>
        <end position="21"/>
    </location>
</feature>
<name>A0ABR1W8A4_9PEZI</name>
<feature type="region of interest" description="Disordered" evidence="1">
    <location>
        <begin position="1"/>
        <end position="26"/>
    </location>
</feature>
<accession>A0ABR1W8A4</accession>
<evidence type="ECO:0000256" key="1">
    <source>
        <dbReference type="SAM" id="MobiDB-lite"/>
    </source>
</evidence>
<comment type="caution">
    <text evidence="2">The sequence shown here is derived from an EMBL/GenBank/DDBJ whole genome shotgun (WGS) entry which is preliminary data.</text>
</comment>